<evidence type="ECO:0000313" key="1">
    <source>
        <dbReference type="EMBL" id="GBF79180.1"/>
    </source>
</evidence>
<protein>
    <submittedName>
        <fullName evidence="1">Uncharacterized protein</fullName>
    </submittedName>
</protein>
<dbReference type="EMBL" id="BDQK01000001">
    <property type="protein sequence ID" value="GBF79180.1"/>
    <property type="molecule type" value="Genomic_DNA"/>
</dbReference>
<keyword evidence="2" id="KW-1185">Reference proteome</keyword>
<gene>
    <name evidence="1" type="ORF">AsFPU1_0572</name>
</gene>
<name>A0A401IDC6_APHSA</name>
<organism evidence="1 2">
    <name type="scientific">Aphanothece sacrum FPU1</name>
    <dbReference type="NCBI Taxonomy" id="1920663"/>
    <lineage>
        <taxon>Bacteria</taxon>
        <taxon>Bacillati</taxon>
        <taxon>Cyanobacteriota</taxon>
        <taxon>Cyanophyceae</taxon>
        <taxon>Oscillatoriophycideae</taxon>
        <taxon>Chroococcales</taxon>
        <taxon>Aphanothecaceae</taxon>
        <taxon>Aphanothece</taxon>
    </lineage>
</organism>
<comment type="caution">
    <text evidence="1">The sequence shown here is derived from an EMBL/GenBank/DDBJ whole genome shotgun (WGS) entry which is preliminary data.</text>
</comment>
<reference evidence="2" key="1">
    <citation type="submission" date="2017-05" db="EMBL/GenBank/DDBJ databases">
        <title>Physiological properties and genetic analysis related to exopolysaccharide production of fresh-water unicellular cyanobacterium Aphanothece sacrum, Suizenji Nori, that has been cultured as a food source in Japan.</title>
        <authorList>
            <person name="Kanesaki Y."/>
            <person name="Yoshikawa S."/>
            <person name="Ohki K."/>
        </authorList>
    </citation>
    <scope>NUCLEOTIDE SEQUENCE [LARGE SCALE GENOMIC DNA]</scope>
    <source>
        <strain evidence="2">FPU1</strain>
    </source>
</reference>
<proteinExistence type="predicted"/>
<accession>A0A401IDC6</accession>
<evidence type="ECO:0000313" key="2">
    <source>
        <dbReference type="Proteomes" id="UP000287247"/>
    </source>
</evidence>
<sequence>MNPRLRNKLALSPQNIAKCKGGQKYFVVITRDSVISSAQEYPTTAYPNYVSPYIDCRRYDIRLLYQTNF</sequence>
<dbReference type="AlphaFoldDB" id="A0A401IDC6"/>
<dbReference type="Proteomes" id="UP000287247">
    <property type="component" value="Unassembled WGS sequence"/>
</dbReference>